<keyword evidence="1" id="KW-1133">Transmembrane helix</keyword>
<dbReference type="STRING" id="1220924.W2RZV8"/>
<evidence type="ECO:0000313" key="3">
    <source>
        <dbReference type="EMBL" id="ETN41234.1"/>
    </source>
</evidence>
<dbReference type="AlphaFoldDB" id="W2RZV8"/>
<dbReference type="PANTHER" id="PTHR34502:SF5">
    <property type="entry name" value="DUF6594 DOMAIN-CONTAINING PROTEIN"/>
    <property type="match status" value="1"/>
</dbReference>
<feature type="transmembrane region" description="Helical" evidence="1">
    <location>
        <begin position="194"/>
        <end position="216"/>
    </location>
</feature>
<reference evidence="3 4" key="1">
    <citation type="submission" date="2013-03" db="EMBL/GenBank/DDBJ databases">
        <title>The Genome Sequence of Phialophora europaea CBS 101466.</title>
        <authorList>
            <consortium name="The Broad Institute Genomics Platform"/>
            <person name="Cuomo C."/>
            <person name="de Hoog S."/>
            <person name="Gorbushina A."/>
            <person name="Walker B."/>
            <person name="Young S.K."/>
            <person name="Zeng Q."/>
            <person name="Gargeya S."/>
            <person name="Fitzgerald M."/>
            <person name="Haas B."/>
            <person name="Abouelleil A."/>
            <person name="Allen A.W."/>
            <person name="Alvarado L."/>
            <person name="Arachchi H.M."/>
            <person name="Berlin A.M."/>
            <person name="Chapman S.B."/>
            <person name="Gainer-Dewar J."/>
            <person name="Goldberg J."/>
            <person name="Griggs A."/>
            <person name="Gujja S."/>
            <person name="Hansen M."/>
            <person name="Howarth C."/>
            <person name="Imamovic A."/>
            <person name="Ireland A."/>
            <person name="Larimer J."/>
            <person name="McCowan C."/>
            <person name="Murphy C."/>
            <person name="Pearson M."/>
            <person name="Poon T.W."/>
            <person name="Priest M."/>
            <person name="Roberts A."/>
            <person name="Saif S."/>
            <person name="Shea T."/>
            <person name="Sisk P."/>
            <person name="Sykes S."/>
            <person name="Wortman J."/>
            <person name="Nusbaum C."/>
            <person name="Birren B."/>
        </authorList>
    </citation>
    <scope>NUCLEOTIDE SEQUENCE [LARGE SCALE GENOMIC DNA]</scope>
    <source>
        <strain evidence="3 4">CBS 101466</strain>
    </source>
</reference>
<organism evidence="3 4">
    <name type="scientific">Cyphellophora europaea (strain CBS 101466)</name>
    <name type="common">Phialophora europaea</name>
    <dbReference type="NCBI Taxonomy" id="1220924"/>
    <lineage>
        <taxon>Eukaryota</taxon>
        <taxon>Fungi</taxon>
        <taxon>Dikarya</taxon>
        <taxon>Ascomycota</taxon>
        <taxon>Pezizomycotina</taxon>
        <taxon>Eurotiomycetes</taxon>
        <taxon>Chaetothyriomycetidae</taxon>
        <taxon>Chaetothyriales</taxon>
        <taxon>Cyphellophoraceae</taxon>
        <taxon>Cyphellophora</taxon>
    </lineage>
</organism>
<dbReference type="VEuPathDB" id="FungiDB:HMPREF1541_03169"/>
<evidence type="ECO:0000259" key="2">
    <source>
        <dbReference type="Pfam" id="PF20237"/>
    </source>
</evidence>
<sequence length="271" mass="30201">MPGYDCLAGFMSSRQDTGIFRRFSHLNTESLLHMQAELLGLELTLEEMRRHPDSGGFNISWLGVPYSDANAVIANVFERVRVLLDQYHRTLLQTAQVNELDAVADDSFELLQRWHDKDEESFLEGIEAGVIRDTRFRDDLISVNRRPGRDDTIAVFIADRVLPIYDRLVGHRLHAGSVEGIADAREYHMKALMLAANVLCMVLSAVMPALSILVLFNVKSTFSRLVAVVLLSLAFSIVMTVVAQKKADIFMATTAFAAVLVVFVGSANDVE</sequence>
<dbReference type="InParanoid" id="W2RZV8"/>
<feature type="domain" description="DUF6594" evidence="2">
    <location>
        <begin position="4"/>
        <end position="261"/>
    </location>
</feature>
<dbReference type="eggNOG" id="ENOG502T4MJ">
    <property type="taxonomic scope" value="Eukaryota"/>
</dbReference>
<gene>
    <name evidence="3" type="ORF">HMPREF1541_03169</name>
</gene>
<keyword evidence="1" id="KW-0812">Transmembrane</keyword>
<keyword evidence="1" id="KW-0472">Membrane</keyword>
<dbReference type="PANTHER" id="PTHR34502">
    <property type="entry name" value="DUF6594 DOMAIN-CONTAINING PROTEIN-RELATED"/>
    <property type="match status" value="1"/>
</dbReference>
<proteinExistence type="predicted"/>
<dbReference type="GeneID" id="19970508"/>
<keyword evidence="4" id="KW-1185">Reference proteome</keyword>
<feature type="transmembrane region" description="Helical" evidence="1">
    <location>
        <begin position="222"/>
        <end position="242"/>
    </location>
</feature>
<dbReference type="InterPro" id="IPR046529">
    <property type="entry name" value="DUF6594"/>
</dbReference>
<name>W2RZV8_CYPE1</name>
<dbReference type="EMBL" id="KB822719">
    <property type="protein sequence ID" value="ETN41234.1"/>
    <property type="molecule type" value="Genomic_DNA"/>
</dbReference>
<dbReference type="OrthoDB" id="3533814at2759"/>
<feature type="transmembrane region" description="Helical" evidence="1">
    <location>
        <begin position="249"/>
        <end position="267"/>
    </location>
</feature>
<dbReference type="Pfam" id="PF20237">
    <property type="entry name" value="DUF6594"/>
    <property type="match status" value="1"/>
</dbReference>
<dbReference type="HOGENOM" id="CLU_051118_2_1_1"/>
<protein>
    <recommendedName>
        <fullName evidence="2">DUF6594 domain-containing protein</fullName>
    </recommendedName>
</protein>
<evidence type="ECO:0000256" key="1">
    <source>
        <dbReference type="SAM" id="Phobius"/>
    </source>
</evidence>
<accession>W2RZV8</accession>
<dbReference type="RefSeq" id="XP_008715743.1">
    <property type="nucleotide sequence ID" value="XM_008717521.1"/>
</dbReference>
<dbReference type="Proteomes" id="UP000030752">
    <property type="component" value="Unassembled WGS sequence"/>
</dbReference>
<evidence type="ECO:0000313" key="4">
    <source>
        <dbReference type="Proteomes" id="UP000030752"/>
    </source>
</evidence>